<dbReference type="InterPro" id="IPR006419">
    <property type="entry name" value="NMN_transpt_PnuC"/>
</dbReference>
<feature type="transmembrane region" description="Helical" evidence="8">
    <location>
        <begin position="42"/>
        <end position="64"/>
    </location>
</feature>
<dbReference type="PANTHER" id="PTHR36122">
    <property type="entry name" value="NICOTINAMIDE RIBOSIDE TRANSPORTER PNUC"/>
    <property type="match status" value="1"/>
</dbReference>
<feature type="transmembrane region" description="Helical" evidence="8">
    <location>
        <begin position="76"/>
        <end position="93"/>
    </location>
</feature>
<evidence type="ECO:0000256" key="6">
    <source>
        <dbReference type="ARBA" id="ARBA00022989"/>
    </source>
</evidence>
<sequence>MTILTRLLDAQLTIGDSAVLWREIIGNAFGLASAVGGMRRVVWAWPVGIVGNVLLFTVFLGGVFHTPQNLDLYGQAGRQVMFLVVSVYGWWTWRAARTAGLREPTETDPSRSIISEPAASSAAVQPHWAGTRARVGMAVTAVVGTVGFAAVFSALGSWGPWADAWIFTGSLLATFGMAKGWTEFWLLWIAVDLVGVPLLLRAGYYPSAVLYVVYAAFVLWGFATWLRIQRSAGARAGEGAGEGTTTPA</sequence>
<evidence type="ECO:0000256" key="4">
    <source>
        <dbReference type="ARBA" id="ARBA00022475"/>
    </source>
</evidence>
<evidence type="ECO:0000256" key="8">
    <source>
        <dbReference type="SAM" id="Phobius"/>
    </source>
</evidence>
<evidence type="ECO:0000256" key="1">
    <source>
        <dbReference type="ARBA" id="ARBA00004651"/>
    </source>
</evidence>
<comment type="caution">
    <text evidence="9">The sequence shown here is derived from an EMBL/GenBank/DDBJ whole genome shotgun (WGS) entry which is preliminary data.</text>
</comment>
<proteinExistence type="inferred from homology"/>
<dbReference type="GeneID" id="60807837"/>
<feature type="transmembrane region" description="Helical" evidence="8">
    <location>
        <begin position="135"/>
        <end position="155"/>
    </location>
</feature>
<comment type="similarity">
    <text evidence="2">Belongs to the nicotinamide ribonucleoside (NR) uptake permease (TC 4.B.1) family.</text>
</comment>
<dbReference type="AlphaFoldDB" id="A0A8I0CMJ0"/>
<accession>A0A8I0CMJ0</accession>
<keyword evidence="5 8" id="KW-0812">Transmembrane</keyword>
<evidence type="ECO:0000256" key="7">
    <source>
        <dbReference type="ARBA" id="ARBA00023136"/>
    </source>
</evidence>
<dbReference type="GO" id="GO:0005886">
    <property type="term" value="C:plasma membrane"/>
    <property type="evidence" value="ECO:0007669"/>
    <property type="project" value="UniProtKB-SubCell"/>
</dbReference>
<evidence type="ECO:0000256" key="3">
    <source>
        <dbReference type="ARBA" id="ARBA00022448"/>
    </source>
</evidence>
<gene>
    <name evidence="9" type="ORF">FHU32_000985</name>
</gene>
<keyword evidence="4" id="KW-1003">Cell membrane</keyword>
<keyword evidence="7 8" id="KW-0472">Membrane</keyword>
<dbReference type="RefSeq" id="WP_010272792.1">
    <property type="nucleotide sequence ID" value="NZ_AENJ01000351.1"/>
</dbReference>
<reference evidence="9" key="1">
    <citation type="submission" date="2020-08" db="EMBL/GenBank/DDBJ databases">
        <title>Sequencing the genomes of 1000 actinobacteria strains.</title>
        <authorList>
            <person name="Klenk H.-P."/>
        </authorList>
    </citation>
    <scope>NUCLEOTIDE SEQUENCE</scope>
    <source>
        <strain evidence="9">DSM 20582</strain>
    </source>
</reference>
<evidence type="ECO:0000256" key="5">
    <source>
        <dbReference type="ARBA" id="ARBA00022692"/>
    </source>
</evidence>
<evidence type="ECO:0000313" key="10">
    <source>
        <dbReference type="Proteomes" id="UP000612712"/>
    </source>
</evidence>
<dbReference type="EMBL" id="JACHWT010000003">
    <property type="protein sequence ID" value="MBB3115769.1"/>
    <property type="molecule type" value="Genomic_DNA"/>
</dbReference>
<evidence type="ECO:0000313" key="9">
    <source>
        <dbReference type="EMBL" id="MBB3115769.1"/>
    </source>
</evidence>
<feature type="transmembrane region" description="Helical" evidence="8">
    <location>
        <begin position="185"/>
        <end position="202"/>
    </location>
</feature>
<keyword evidence="6 8" id="KW-1133">Transmembrane helix</keyword>
<organism evidence="9 10">
    <name type="scientific">Corynebacterium bovis DSM 20582 = CIP 54.80</name>
    <dbReference type="NCBI Taxonomy" id="927655"/>
    <lineage>
        <taxon>Bacteria</taxon>
        <taxon>Bacillati</taxon>
        <taxon>Actinomycetota</taxon>
        <taxon>Actinomycetes</taxon>
        <taxon>Mycobacteriales</taxon>
        <taxon>Corynebacteriaceae</taxon>
        <taxon>Corynebacterium</taxon>
    </lineage>
</organism>
<comment type="subcellular location">
    <subcellularLocation>
        <location evidence="1">Cell membrane</location>
        <topology evidence="1">Multi-pass membrane protein</topology>
    </subcellularLocation>
</comment>
<keyword evidence="3" id="KW-0813">Transport</keyword>
<dbReference type="Pfam" id="PF04973">
    <property type="entry name" value="NMN_transporter"/>
    <property type="match status" value="1"/>
</dbReference>
<dbReference type="PANTHER" id="PTHR36122:SF2">
    <property type="entry name" value="NICOTINAMIDE RIBOSIDE TRANSPORTER PNUC"/>
    <property type="match status" value="1"/>
</dbReference>
<feature type="transmembrane region" description="Helical" evidence="8">
    <location>
        <begin position="208"/>
        <end position="226"/>
    </location>
</feature>
<evidence type="ECO:0000256" key="2">
    <source>
        <dbReference type="ARBA" id="ARBA00006669"/>
    </source>
</evidence>
<dbReference type="GO" id="GO:0034257">
    <property type="term" value="F:nicotinamide riboside transmembrane transporter activity"/>
    <property type="evidence" value="ECO:0007669"/>
    <property type="project" value="InterPro"/>
</dbReference>
<protein>
    <submittedName>
        <fullName evidence="9">Nicotinamide mononucleotide transporter</fullName>
    </submittedName>
</protein>
<dbReference type="Proteomes" id="UP000612712">
    <property type="component" value="Unassembled WGS sequence"/>
</dbReference>
<name>A0A8I0CMJ0_9CORY</name>